<evidence type="ECO:0000313" key="2">
    <source>
        <dbReference type="Proteomes" id="UP000296049"/>
    </source>
</evidence>
<dbReference type="EMBL" id="KB744292">
    <property type="protein sequence ID" value="EOA95466.1"/>
    <property type="molecule type" value="Genomic_DNA"/>
</dbReference>
<proteinExistence type="predicted"/>
<keyword evidence="2" id="KW-1185">Reference proteome</keyword>
<evidence type="ECO:0000313" key="1">
    <source>
        <dbReference type="EMBL" id="EOA95466.1"/>
    </source>
</evidence>
<name>R0JET7_ANAPL</name>
<protein>
    <submittedName>
        <fullName evidence="1">Uncharacterized protein</fullName>
    </submittedName>
</protein>
<dbReference type="AlphaFoldDB" id="R0JET7"/>
<reference evidence="2" key="1">
    <citation type="journal article" date="2013" name="Nat. Genet.">
        <title>The duck genome and transcriptome provide insight into an avian influenza virus reservoir species.</title>
        <authorList>
            <person name="Huang Y."/>
            <person name="Li Y."/>
            <person name="Burt D.W."/>
            <person name="Chen H."/>
            <person name="Zhang Y."/>
            <person name="Qian W."/>
            <person name="Kim H."/>
            <person name="Gan S."/>
            <person name="Zhao Y."/>
            <person name="Li J."/>
            <person name="Yi K."/>
            <person name="Feng H."/>
            <person name="Zhu P."/>
            <person name="Li B."/>
            <person name="Liu Q."/>
            <person name="Fairley S."/>
            <person name="Magor K.E."/>
            <person name="Du Z."/>
            <person name="Hu X."/>
            <person name="Goodman L."/>
            <person name="Tafer H."/>
            <person name="Vignal A."/>
            <person name="Lee T."/>
            <person name="Kim K.W."/>
            <person name="Sheng Z."/>
            <person name="An Y."/>
            <person name="Searle S."/>
            <person name="Herrero J."/>
            <person name="Groenen M.A."/>
            <person name="Crooijmans R.P."/>
            <person name="Faraut T."/>
            <person name="Cai Q."/>
            <person name="Webster R.G."/>
            <person name="Aldridge J.R."/>
            <person name="Warren W.C."/>
            <person name="Bartschat S."/>
            <person name="Kehr S."/>
            <person name="Marz M."/>
            <person name="Stadler P.F."/>
            <person name="Smith J."/>
            <person name="Kraus R.H."/>
            <person name="Zhao Y."/>
            <person name="Ren L."/>
            <person name="Fei J."/>
            <person name="Morisson M."/>
            <person name="Kaiser P."/>
            <person name="Griffin D.K."/>
            <person name="Rao M."/>
            <person name="Pitel F."/>
            <person name="Wang J."/>
            <person name="Li N."/>
        </authorList>
    </citation>
    <scope>NUCLEOTIDE SEQUENCE [LARGE SCALE GENOMIC DNA]</scope>
</reference>
<organism evidence="1 2">
    <name type="scientific">Anas platyrhynchos</name>
    <name type="common">Mallard</name>
    <name type="synonym">Anas boschas</name>
    <dbReference type="NCBI Taxonomy" id="8839"/>
    <lineage>
        <taxon>Eukaryota</taxon>
        <taxon>Metazoa</taxon>
        <taxon>Chordata</taxon>
        <taxon>Craniata</taxon>
        <taxon>Vertebrata</taxon>
        <taxon>Euteleostomi</taxon>
        <taxon>Archelosauria</taxon>
        <taxon>Archosauria</taxon>
        <taxon>Dinosauria</taxon>
        <taxon>Saurischia</taxon>
        <taxon>Theropoda</taxon>
        <taxon>Coelurosauria</taxon>
        <taxon>Aves</taxon>
        <taxon>Neognathae</taxon>
        <taxon>Galloanserae</taxon>
        <taxon>Anseriformes</taxon>
        <taxon>Anatidae</taxon>
        <taxon>Anatinae</taxon>
        <taxon>Anas</taxon>
    </lineage>
</organism>
<gene>
    <name evidence="1" type="ORF">Anapl_11131</name>
</gene>
<sequence>MAKPVCKNHQLKKFQDAVVFKQPYSSMTPELFKFLSSDDASTFQKRRSANQPIGATIRAFANKKIWHFSYLKKTVLRRCPYFWPVHESLPCTEAVSQVLRQQHQADKAGARTVVNTLLEQQVKSISVYLELLDAAIDEMGTLSCVGNAAQEKKSNPQGSGVLVGWACMGERRWNRRAVTMPVHRIPRANVLHDSLPSHPVRVGGRAERRNLLRYLPNICIGNSRKTELVTYYWIHSYSIVHRTDLGTYSWPCKEREVVNEDFEAALAP</sequence>
<dbReference type="Proteomes" id="UP000296049">
    <property type="component" value="Unassembled WGS sequence"/>
</dbReference>
<accession>R0JET7</accession>